<evidence type="ECO:0000313" key="2">
    <source>
        <dbReference type="Proteomes" id="UP000259211"/>
    </source>
</evidence>
<protein>
    <submittedName>
        <fullName evidence="1">Uncharacterized protein</fullName>
    </submittedName>
</protein>
<dbReference type="EMBL" id="NOWI01000005">
    <property type="protein sequence ID" value="RFT44483.1"/>
    <property type="molecule type" value="Genomic_DNA"/>
</dbReference>
<name>A0A3E2DHP8_9ACTN</name>
<gene>
    <name evidence="1" type="ORF">CHT91_06520</name>
</gene>
<accession>A0A3E2DHP8</accession>
<comment type="caution">
    <text evidence="1">The sequence shown here is derived from an EMBL/GenBank/DDBJ whole genome shotgun (WGS) entry which is preliminary data.</text>
</comment>
<sequence>MKSALKWPRPHYGRKCVIGHVVSPFQFDPRLTLWGQMAKCSALSEGVIPVVSVVRMVSDPMRRRRL</sequence>
<dbReference type="Proteomes" id="UP000259211">
    <property type="component" value="Unassembled WGS sequence"/>
</dbReference>
<proteinExistence type="predicted"/>
<reference evidence="1 2" key="1">
    <citation type="submission" date="2017-07" db="EMBL/GenBank/DDBJ databases">
        <authorList>
            <person name="Sun Z.S."/>
            <person name="Albrecht U."/>
            <person name="Echele G."/>
            <person name="Lee C.C."/>
        </authorList>
    </citation>
    <scope>NUCLEOTIDE SEQUENCE [LARGE SCALE GENOMIC DNA]</scope>
    <source>
        <strain evidence="1 2">P16-029</strain>
    </source>
</reference>
<dbReference type="AlphaFoldDB" id="A0A3E2DHP8"/>
<organism evidence="1 2">
    <name type="scientific">Cutibacterium avidum</name>
    <dbReference type="NCBI Taxonomy" id="33010"/>
    <lineage>
        <taxon>Bacteria</taxon>
        <taxon>Bacillati</taxon>
        <taxon>Actinomycetota</taxon>
        <taxon>Actinomycetes</taxon>
        <taxon>Propionibacteriales</taxon>
        <taxon>Propionibacteriaceae</taxon>
        <taxon>Cutibacterium</taxon>
    </lineage>
</organism>
<evidence type="ECO:0000313" key="1">
    <source>
        <dbReference type="EMBL" id="RFT44483.1"/>
    </source>
</evidence>